<dbReference type="PANTHER" id="PTHR44757">
    <property type="entry name" value="DIGUANYLATE CYCLASE DGCP"/>
    <property type="match status" value="1"/>
</dbReference>
<dbReference type="PROSITE" id="PS50883">
    <property type="entry name" value="EAL"/>
    <property type="match status" value="1"/>
</dbReference>
<evidence type="ECO:0000259" key="2">
    <source>
        <dbReference type="PROSITE" id="PS50112"/>
    </source>
</evidence>
<dbReference type="Gene3D" id="3.30.70.270">
    <property type="match status" value="1"/>
</dbReference>
<sequence length="752" mass="83164">MSTIIKLPNAELAWRNERRFLRAMVDQVPDYLFVKDLDCRFVIANEAVARINGFASTDEVIGKTDFDLHDVATAEKFFEIEQRVIQSEQSIIDMEEVVVDAATGREKWLLTTKVAMRDHKNAVVGLVGVSRDITARKKEDLLRDEQAIVVEMIALNSPLDTILDRLVRLIESQLEGVLGSILLVDKTGKYLTHGAAPSLPPAYSQTIDGIAIGPNVGSCGTAAFRRESVIVADIANDPLWTDFRELAALHGLRSCWSTPILSHQGQVLGTFAMYSAAVRAPTDIETSLTQITTRTAAIAIERKVAQDQISYMAHHDMLTGLPNRSLLIDRLTQAMLQTERHNPWVSVVFVDLDNFKFINDSLGHTAGDALLKEVSKRMLDCVRSTDAVMRLGGDEFVILLTDLPENTDAISATLHKLRTAIGEPITIKEQAFHITCSMGVATFPHDGADPETLIANADAAMYKAKDAGRDGFQFFTAEINIRAHERLALLDGIRKGIARSEFHLLYQPQVDLKSGRIFAVEALVRWKHPVLGLITPIHFIPLAEETGLIVALGDWVLKEACRQNKEWQDAGLAPITVCVNVSARQFQDLNWTGRVLQTLEETGLSARCLELELTESLVMRDVDQAVAIMKDLQSVGVGFAIDDFGTGYSSLSALKSLPVSRLKIDQSFVRNLGDDENDRTIAAAVISLGQKLNMRVIAEGVETDEQLAFLRDNRCDEMQGYHFSRPVSSEGIEKMLQAQAPKTPDGTGKRRK</sequence>
<evidence type="ECO:0000259" key="3">
    <source>
        <dbReference type="PROSITE" id="PS50113"/>
    </source>
</evidence>
<dbReference type="SUPFAM" id="SSF55781">
    <property type="entry name" value="GAF domain-like"/>
    <property type="match status" value="1"/>
</dbReference>
<dbReference type="Proteomes" id="UP000248925">
    <property type="component" value="Unassembled WGS sequence"/>
</dbReference>
<feature type="domain" description="PAS" evidence="2">
    <location>
        <begin position="17"/>
        <end position="58"/>
    </location>
</feature>
<evidence type="ECO:0000259" key="5">
    <source>
        <dbReference type="PROSITE" id="PS50887"/>
    </source>
</evidence>
<dbReference type="InterPro" id="IPR029787">
    <property type="entry name" value="Nucleotide_cyclase"/>
</dbReference>
<dbReference type="Pfam" id="PF13185">
    <property type="entry name" value="GAF_2"/>
    <property type="match status" value="1"/>
</dbReference>
<dbReference type="SMART" id="SM00267">
    <property type="entry name" value="GGDEF"/>
    <property type="match status" value="1"/>
</dbReference>
<feature type="domain" description="GGDEF" evidence="5">
    <location>
        <begin position="343"/>
        <end position="477"/>
    </location>
</feature>
<dbReference type="FunFam" id="3.20.20.450:FF:000001">
    <property type="entry name" value="Cyclic di-GMP phosphodiesterase yahA"/>
    <property type="match status" value="1"/>
</dbReference>
<keyword evidence="7" id="KW-1185">Reference proteome</keyword>
<dbReference type="SUPFAM" id="SSF141868">
    <property type="entry name" value="EAL domain-like"/>
    <property type="match status" value="1"/>
</dbReference>
<comment type="catalytic activity">
    <reaction evidence="1">
        <text>3',3'-c-di-GMP + H2O = 5'-phosphoguanylyl(3'-&gt;5')guanosine + H(+)</text>
        <dbReference type="Rhea" id="RHEA:24902"/>
        <dbReference type="ChEBI" id="CHEBI:15377"/>
        <dbReference type="ChEBI" id="CHEBI:15378"/>
        <dbReference type="ChEBI" id="CHEBI:58754"/>
        <dbReference type="ChEBI" id="CHEBI:58805"/>
        <dbReference type="EC" id="3.1.4.52"/>
    </reaction>
    <physiologicalReaction direction="left-to-right" evidence="1">
        <dbReference type="Rhea" id="RHEA:24903"/>
    </physiologicalReaction>
</comment>
<dbReference type="PROSITE" id="PS50887">
    <property type="entry name" value="GGDEF"/>
    <property type="match status" value="1"/>
</dbReference>
<dbReference type="PROSITE" id="PS50113">
    <property type="entry name" value="PAC"/>
    <property type="match status" value="1"/>
</dbReference>
<dbReference type="GO" id="GO:0016301">
    <property type="term" value="F:kinase activity"/>
    <property type="evidence" value="ECO:0007669"/>
    <property type="project" value="UniProtKB-KW"/>
</dbReference>
<dbReference type="Gene3D" id="3.30.450.40">
    <property type="match status" value="1"/>
</dbReference>
<keyword evidence="6" id="KW-0418">Kinase</keyword>
<dbReference type="SUPFAM" id="SSF55073">
    <property type="entry name" value="Nucleotide cyclase"/>
    <property type="match status" value="1"/>
</dbReference>
<dbReference type="Gene3D" id="3.20.20.450">
    <property type="entry name" value="EAL domain"/>
    <property type="match status" value="1"/>
</dbReference>
<dbReference type="InterPro" id="IPR000700">
    <property type="entry name" value="PAS-assoc_C"/>
</dbReference>
<dbReference type="InterPro" id="IPR029016">
    <property type="entry name" value="GAF-like_dom_sf"/>
</dbReference>
<dbReference type="InterPro" id="IPR003018">
    <property type="entry name" value="GAF"/>
</dbReference>
<evidence type="ECO:0000313" key="6">
    <source>
        <dbReference type="EMBL" id="PZM10062.1"/>
    </source>
</evidence>
<dbReference type="NCBIfam" id="TIGR00229">
    <property type="entry name" value="sensory_box"/>
    <property type="match status" value="1"/>
</dbReference>
<dbReference type="OrthoDB" id="9814202at2"/>
<dbReference type="CDD" id="cd01948">
    <property type="entry name" value="EAL"/>
    <property type="match status" value="1"/>
</dbReference>
<accession>A0A2W4C9J6</accession>
<feature type="domain" description="EAL" evidence="4">
    <location>
        <begin position="486"/>
        <end position="740"/>
    </location>
</feature>
<dbReference type="InterPro" id="IPR052155">
    <property type="entry name" value="Biofilm_reg_signaling"/>
</dbReference>
<dbReference type="InterPro" id="IPR012226">
    <property type="entry name" value="Diguanyl_cyclase/Pdiesterase"/>
</dbReference>
<dbReference type="PANTHER" id="PTHR44757:SF2">
    <property type="entry name" value="BIOFILM ARCHITECTURE MAINTENANCE PROTEIN MBAA"/>
    <property type="match status" value="1"/>
</dbReference>
<dbReference type="SUPFAM" id="SSF55785">
    <property type="entry name" value="PYP-like sensor domain (PAS domain)"/>
    <property type="match status" value="1"/>
</dbReference>
<dbReference type="GO" id="GO:0071111">
    <property type="term" value="F:cyclic-guanylate-specific phosphodiesterase activity"/>
    <property type="evidence" value="ECO:0007669"/>
    <property type="project" value="UniProtKB-EC"/>
</dbReference>
<dbReference type="RefSeq" id="WP_111162791.1">
    <property type="nucleotide sequence ID" value="NZ_PCDP01000054.1"/>
</dbReference>
<gene>
    <name evidence="6" type="ORF">CPY51_24180</name>
</gene>
<dbReference type="Pfam" id="PF00990">
    <property type="entry name" value="GGDEF"/>
    <property type="match status" value="1"/>
</dbReference>
<dbReference type="EMBL" id="PCDP01000054">
    <property type="protein sequence ID" value="PZM10062.1"/>
    <property type="molecule type" value="Genomic_DNA"/>
</dbReference>
<dbReference type="CDD" id="cd00130">
    <property type="entry name" value="PAS"/>
    <property type="match status" value="1"/>
</dbReference>
<dbReference type="CDD" id="cd01949">
    <property type="entry name" value="GGDEF"/>
    <property type="match status" value="1"/>
</dbReference>
<proteinExistence type="predicted"/>
<dbReference type="InterPro" id="IPR000014">
    <property type="entry name" value="PAS"/>
</dbReference>
<reference evidence="6 7" key="1">
    <citation type="journal article" date="2018" name="Sci. Rep.">
        <title>Rhizobium tumorigenes sp. nov., a novel plant tumorigenic bacterium isolated from cane gall tumors on thornless blackberry.</title>
        <authorList>
            <person name="Kuzmanovi N."/>
            <person name="Smalla K."/>
            <person name="Gronow S."/>
            <person name="PuBawska J."/>
        </authorList>
    </citation>
    <scope>NUCLEOTIDE SEQUENCE [LARGE SCALE GENOMIC DNA]</scope>
    <source>
        <strain evidence="6 7">CCBAU 85046</strain>
    </source>
</reference>
<dbReference type="InterPro" id="IPR013656">
    <property type="entry name" value="PAS_4"/>
</dbReference>
<dbReference type="NCBIfam" id="TIGR00254">
    <property type="entry name" value="GGDEF"/>
    <property type="match status" value="1"/>
</dbReference>
<dbReference type="InterPro" id="IPR043128">
    <property type="entry name" value="Rev_trsase/Diguanyl_cyclase"/>
</dbReference>
<keyword evidence="6" id="KW-0808">Transferase</keyword>
<evidence type="ECO:0000256" key="1">
    <source>
        <dbReference type="ARBA" id="ARBA00051114"/>
    </source>
</evidence>
<dbReference type="FunFam" id="3.30.70.270:FF:000001">
    <property type="entry name" value="Diguanylate cyclase domain protein"/>
    <property type="match status" value="1"/>
</dbReference>
<comment type="caution">
    <text evidence="6">The sequence shown here is derived from an EMBL/GenBank/DDBJ whole genome shotgun (WGS) entry which is preliminary data.</text>
</comment>
<dbReference type="InterPro" id="IPR001633">
    <property type="entry name" value="EAL_dom"/>
</dbReference>
<dbReference type="SMART" id="SM00065">
    <property type="entry name" value="GAF"/>
    <property type="match status" value="1"/>
</dbReference>
<dbReference type="Pfam" id="PF00563">
    <property type="entry name" value="EAL"/>
    <property type="match status" value="1"/>
</dbReference>
<dbReference type="InterPro" id="IPR035919">
    <property type="entry name" value="EAL_sf"/>
</dbReference>
<organism evidence="6 7">
    <name type="scientific">Rhizobium tubonense</name>
    <dbReference type="NCBI Taxonomy" id="484088"/>
    <lineage>
        <taxon>Bacteria</taxon>
        <taxon>Pseudomonadati</taxon>
        <taxon>Pseudomonadota</taxon>
        <taxon>Alphaproteobacteria</taxon>
        <taxon>Hyphomicrobiales</taxon>
        <taxon>Rhizobiaceae</taxon>
        <taxon>Rhizobium/Agrobacterium group</taxon>
        <taxon>Rhizobium</taxon>
    </lineage>
</organism>
<dbReference type="Gene3D" id="3.30.450.20">
    <property type="entry name" value="PAS domain"/>
    <property type="match status" value="1"/>
</dbReference>
<evidence type="ECO:0000259" key="4">
    <source>
        <dbReference type="PROSITE" id="PS50883"/>
    </source>
</evidence>
<dbReference type="PIRSF" id="PIRSF005925">
    <property type="entry name" value="Dos"/>
    <property type="match status" value="1"/>
</dbReference>
<dbReference type="InterPro" id="IPR035965">
    <property type="entry name" value="PAS-like_dom_sf"/>
</dbReference>
<dbReference type="SMART" id="SM00091">
    <property type="entry name" value="PAS"/>
    <property type="match status" value="1"/>
</dbReference>
<dbReference type="InterPro" id="IPR000160">
    <property type="entry name" value="GGDEF_dom"/>
</dbReference>
<protein>
    <submittedName>
        <fullName evidence="6">Histidine kinase</fullName>
    </submittedName>
</protein>
<dbReference type="Pfam" id="PF08448">
    <property type="entry name" value="PAS_4"/>
    <property type="match status" value="1"/>
</dbReference>
<dbReference type="SMART" id="SM00052">
    <property type="entry name" value="EAL"/>
    <property type="match status" value="1"/>
</dbReference>
<dbReference type="GO" id="GO:0071732">
    <property type="term" value="P:cellular response to nitric oxide"/>
    <property type="evidence" value="ECO:0007669"/>
    <property type="project" value="UniProtKB-ARBA"/>
</dbReference>
<dbReference type="PROSITE" id="PS50112">
    <property type="entry name" value="PAS"/>
    <property type="match status" value="1"/>
</dbReference>
<dbReference type="AlphaFoldDB" id="A0A2W4C9J6"/>
<evidence type="ECO:0000313" key="7">
    <source>
        <dbReference type="Proteomes" id="UP000248925"/>
    </source>
</evidence>
<feature type="domain" description="PAC" evidence="3">
    <location>
        <begin position="92"/>
        <end position="145"/>
    </location>
</feature>
<name>A0A2W4C9J6_9HYPH</name>